<keyword evidence="3" id="KW-1185">Reference proteome</keyword>
<accession>A0A8J6P6Q7</accession>
<evidence type="ECO:0000313" key="2">
    <source>
        <dbReference type="EMBL" id="MBC8610334.1"/>
    </source>
</evidence>
<protein>
    <submittedName>
        <fullName evidence="2">Uncharacterized protein</fullName>
    </submittedName>
</protein>
<evidence type="ECO:0000256" key="1">
    <source>
        <dbReference type="SAM" id="MobiDB-lite"/>
    </source>
</evidence>
<gene>
    <name evidence="2" type="ORF">H8702_04230</name>
</gene>
<sequence length="47" mass="5878">MKVNLNMEETREERDHSSTRSLLRRLERGKEADLTFRKEMEGWEYRY</sequence>
<comment type="caution">
    <text evidence="2">The sequence shown here is derived from an EMBL/GenBank/DDBJ whole genome shotgun (WGS) entry which is preliminary data.</text>
</comment>
<dbReference type="EMBL" id="JACRTL010000002">
    <property type="protein sequence ID" value="MBC8610334.1"/>
    <property type="molecule type" value="Genomic_DNA"/>
</dbReference>
<name>A0A8J6P6Q7_9FIRM</name>
<dbReference type="RefSeq" id="WP_178085726.1">
    <property type="nucleotide sequence ID" value="NZ_JACRTL010000002.1"/>
</dbReference>
<evidence type="ECO:0000313" key="3">
    <source>
        <dbReference type="Proteomes" id="UP000632659"/>
    </source>
</evidence>
<reference evidence="2" key="1">
    <citation type="submission" date="2020-08" db="EMBL/GenBank/DDBJ databases">
        <title>Genome public.</title>
        <authorList>
            <person name="Liu C."/>
            <person name="Sun Q."/>
        </authorList>
    </citation>
    <scope>NUCLEOTIDE SEQUENCE</scope>
    <source>
        <strain evidence="2">NSJ-15</strain>
    </source>
</reference>
<feature type="compositionally biased region" description="Basic and acidic residues" evidence="1">
    <location>
        <begin position="8"/>
        <end position="24"/>
    </location>
</feature>
<proteinExistence type="predicted"/>
<dbReference type="AlphaFoldDB" id="A0A8J6P6Q7"/>
<organism evidence="2 3">
    <name type="scientific">Massiliimalia timonensis</name>
    <dbReference type="NCBI Taxonomy" id="1987501"/>
    <lineage>
        <taxon>Bacteria</taxon>
        <taxon>Bacillati</taxon>
        <taxon>Bacillota</taxon>
        <taxon>Clostridia</taxon>
        <taxon>Eubacteriales</taxon>
        <taxon>Oscillospiraceae</taxon>
        <taxon>Massiliimalia</taxon>
    </lineage>
</organism>
<dbReference type="Proteomes" id="UP000632659">
    <property type="component" value="Unassembled WGS sequence"/>
</dbReference>
<feature type="region of interest" description="Disordered" evidence="1">
    <location>
        <begin position="1"/>
        <end position="24"/>
    </location>
</feature>